<dbReference type="CDD" id="cd01360">
    <property type="entry name" value="Adenylsuccinate_lyase_1"/>
    <property type="match status" value="1"/>
</dbReference>
<keyword evidence="6" id="KW-0028">Amino-acid biosynthesis</keyword>
<dbReference type="GO" id="GO:0008652">
    <property type="term" value="P:amino acid biosynthetic process"/>
    <property type="evidence" value="ECO:0007669"/>
    <property type="project" value="UniProtKB-KW"/>
</dbReference>
<evidence type="ECO:0000256" key="11">
    <source>
        <dbReference type="ARBA" id="ARBA00049115"/>
    </source>
</evidence>
<comment type="caution">
    <text evidence="15">The sequence shown here is derived from an EMBL/GenBank/DDBJ whole genome shotgun (WGS) entry which is preliminary data.</text>
</comment>
<dbReference type="Pfam" id="PF10397">
    <property type="entry name" value="ADSL_C"/>
    <property type="match status" value="1"/>
</dbReference>
<evidence type="ECO:0000313" key="16">
    <source>
        <dbReference type="Proteomes" id="UP000078532"/>
    </source>
</evidence>
<evidence type="ECO:0000256" key="2">
    <source>
        <dbReference type="ARBA" id="ARBA00004734"/>
    </source>
</evidence>
<keyword evidence="16" id="KW-1185">Reference proteome</keyword>
<proteinExistence type="inferred from homology"/>
<evidence type="ECO:0000259" key="14">
    <source>
        <dbReference type="SMART" id="SM00998"/>
    </source>
</evidence>
<dbReference type="STRING" id="1838280.A6M21_13660"/>
<dbReference type="GO" id="GO:0044208">
    <property type="term" value="P:'de novo' AMP biosynthetic process"/>
    <property type="evidence" value="ECO:0007669"/>
    <property type="project" value="UniProtKB-UniPathway"/>
</dbReference>
<evidence type="ECO:0000313" key="15">
    <source>
        <dbReference type="EMBL" id="OAT80334.1"/>
    </source>
</evidence>
<dbReference type="Proteomes" id="UP000078532">
    <property type="component" value="Unassembled WGS sequence"/>
</dbReference>
<dbReference type="GO" id="GO:0004018">
    <property type="term" value="F:N6-(1,2-dicarboxyethyl)AMP AMP-lyase (fumarate-forming) activity"/>
    <property type="evidence" value="ECO:0007669"/>
    <property type="project" value="UniProtKB-UniRule"/>
</dbReference>
<sequence>MIDRYTRPEMQAVWSQENKFRKWLEVEIYACEALAEMGRIPAEALQQIRDKAAFDVRRVEEIEAVTNHDVIAFLTCVGEYVGDAAKYIHMGLTSSDMLDTALAVQMKEAGEQIMRRLQELRTVLLEKAKEHRYTVMIGRTHGVHAEPITFGLKMLLWVAETERNTDRLQRAIDVISVGKISGAVGTYANIEPQVEAHVCSRLGLRPARVSTQVLQRDRHAEFLTTLAVIGCSLEKFATEIRNLQRTEILEAEEYFARGQKGSSAMPHKRNPITAERISGLARLLRGNALAAMENVALWHERDISHSSVERVIIPDSTITLDYMLYKFTALIKNLQVYPENMRRNLERTHGLLFSQRVLLALVEKGLSRERAYELVQRNAMQCWREDIDFQSLLENDRDITAQLPAKEIEALFDYDYHLKHVDDIYRRFGL</sequence>
<evidence type="ECO:0000256" key="6">
    <source>
        <dbReference type="ARBA" id="ARBA00022605"/>
    </source>
</evidence>
<dbReference type="RefSeq" id="WP_066669896.1">
    <property type="nucleotide sequence ID" value="NZ_LYVF01000179.1"/>
</dbReference>
<dbReference type="UniPathway" id="UPA00075">
    <property type="reaction ID" value="UER00336"/>
</dbReference>
<dbReference type="InterPro" id="IPR004769">
    <property type="entry name" value="Pur_lyase"/>
</dbReference>
<gene>
    <name evidence="15" type="ORF">A6M21_13660</name>
</gene>
<protein>
    <recommendedName>
        <fullName evidence="5 12">Adenylosuccinate lyase</fullName>
        <shortName evidence="13">ASL</shortName>
        <ecNumber evidence="4 12">4.3.2.2</ecNumber>
    </recommendedName>
    <alternativeName>
        <fullName evidence="10 13">Adenylosuccinase</fullName>
    </alternativeName>
</protein>
<evidence type="ECO:0000256" key="7">
    <source>
        <dbReference type="ARBA" id="ARBA00022755"/>
    </source>
</evidence>
<dbReference type="InterPro" id="IPR008948">
    <property type="entry name" value="L-Aspartase-like"/>
</dbReference>
<evidence type="ECO:0000256" key="4">
    <source>
        <dbReference type="ARBA" id="ARBA00012339"/>
    </source>
</evidence>
<dbReference type="PRINTS" id="PR00145">
    <property type="entry name" value="ARGSUCLYASE"/>
</dbReference>
<dbReference type="EMBL" id="LYVF01000179">
    <property type="protein sequence ID" value="OAT80334.1"/>
    <property type="molecule type" value="Genomic_DNA"/>
</dbReference>
<dbReference type="GO" id="GO:0006189">
    <property type="term" value="P:'de novo' IMP biosynthetic process"/>
    <property type="evidence" value="ECO:0007669"/>
    <property type="project" value="UniProtKB-UniPathway"/>
</dbReference>
<dbReference type="EC" id="4.3.2.2" evidence="4 12"/>
<comment type="similarity">
    <text evidence="3 13">Belongs to the lyase 1 family. Adenylosuccinate lyase subfamily.</text>
</comment>
<dbReference type="Gene3D" id="1.10.40.30">
    <property type="entry name" value="Fumarase/aspartase (C-terminal domain)"/>
    <property type="match status" value="1"/>
</dbReference>
<comment type="pathway">
    <text evidence="1 13">Purine metabolism; IMP biosynthesis via de novo pathway; 5-amino-1-(5-phospho-D-ribosyl)imidazole-4-carboxamide from 5-amino-1-(5-phospho-D-ribosyl)imidazole-4-carboxylate: step 2/2.</text>
</comment>
<evidence type="ECO:0000256" key="13">
    <source>
        <dbReference type="RuleBase" id="RU361172"/>
    </source>
</evidence>
<dbReference type="FunFam" id="1.10.275.10:FF:000006">
    <property type="entry name" value="Adenylosuccinate lyase"/>
    <property type="match status" value="1"/>
</dbReference>
<dbReference type="Gene3D" id="1.10.275.10">
    <property type="entry name" value="Fumarase/aspartase (N-terminal domain)"/>
    <property type="match status" value="1"/>
</dbReference>
<dbReference type="UniPathway" id="UPA00074">
    <property type="reaction ID" value="UER00132"/>
</dbReference>
<evidence type="ECO:0000256" key="10">
    <source>
        <dbReference type="ARBA" id="ARBA00030717"/>
    </source>
</evidence>
<evidence type="ECO:0000256" key="12">
    <source>
        <dbReference type="NCBIfam" id="TIGR00928"/>
    </source>
</evidence>
<dbReference type="SUPFAM" id="SSF48557">
    <property type="entry name" value="L-aspartase-like"/>
    <property type="match status" value="1"/>
</dbReference>
<comment type="catalytic activity">
    <reaction evidence="9">
        <text>(2S)-2-[5-amino-1-(5-phospho-beta-D-ribosyl)imidazole-4-carboxamido]succinate = 5-amino-1-(5-phospho-beta-D-ribosyl)imidazole-4-carboxamide + fumarate</text>
        <dbReference type="Rhea" id="RHEA:23920"/>
        <dbReference type="ChEBI" id="CHEBI:29806"/>
        <dbReference type="ChEBI" id="CHEBI:58443"/>
        <dbReference type="ChEBI" id="CHEBI:58475"/>
        <dbReference type="EC" id="4.3.2.2"/>
    </reaction>
    <physiologicalReaction direction="left-to-right" evidence="9">
        <dbReference type="Rhea" id="RHEA:23921"/>
    </physiologicalReaction>
</comment>
<dbReference type="FunFam" id="1.10.40.30:FF:000007">
    <property type="entry name" value="Adenylosuccinate lyase"/>
    <property type="match status" value="1"/>
</dbReference>
<dbReference type="InterPro" id="IPR019468">
    <property type="entry name" value="AdenyloSucc_lyase_C"/>
</dbReference>
<dbReference type="OrthoDB" id="9768878at2"/>
<accession>A0A1B7LC75</accession>
<evidence type="ECO:0000256" key="9">
    <source>
        <dbReference type="ARBA" id="ARBA00024477"/>
    </source>
</evidence>
<dbReference type="AlphaFoldDB" id="A0A1B7LC75"/>
<dbReference type="GO" id="GO:0070626">
    <property type="term" value="F:(S)-2-(5-amino-1-(5-phospho-D-ribosyl)imidazole-4-carboxamido) succinate lyase (fumarate-forming) activity"/>
    <property type="evidence" value="ECO:0007669"/>
    <property type="project" value="TreeGrafter"/>
</dbReference>
<dbReference type="NCBIfam" id="TIGR00928">
    <property type="entry name" value="purB"/>
    <property type="match status" value="1"/>
</dbReference>
<feature type="domain" description="Adenylosuccinate lyase C-terminal" evidence="14">
    <location>
        <begin position="349"/>
        <end position="429"/>
    </location>
</feature>
<reference evidence="15 16" key="1">
    <citation type="submission" date="2016-04" db="EMBL/GenBank/DDBJ databases">
        <authorList>
            <person name="Evans L.H."/>
            <person name="Alamgir A."/>
            <person name="Owens N."/>
            <person name="Weber N.D."/>
            <person name="Virtaneva K."/>
            <person name="Barbian K."/>
            <person name="Babar A."/>
            <person name="Rosenke K."/>
        </authorList>
    </citation>
    <scope>NUCLEOTIDE SEQUENCE [LARGE SCALE GENOMIC DNA]</scope>
    <source>
        <strain evidence="15 16">LMa1</strain>
    </source>
</reference>
<evidence type="ECO:0000256" key="1">
    <source>
        <dbReference type="ARBA" id="ARBA00004706"/>
    </source>
</evidence>
<keyword evidence="8 13" id="KW-0456">Lyase</keyword>
<dbReference type="Gene3D" id="1.20.200.10">
    <property type="entry name" value="Fumarase/aspartase (Central domain)"/>
    <property type="match status" value="1"/>
</dbReference>
<organism evidence="15 16">
    <name type="scientific">Desulfotomaculum copahuensis</name>
    <dbReference type="NCBI Taxonomy" id="1838280"/>
    <lineage>
        <taxon>Bacteria</taxon>
        <taxon>Bacillati</taxon>
        <taxon>Bacillota</taxon>
        <taxon>Clostridia</taxon>
        <taxon>Eubacteriales</taxon>
        <taxon>Desulfotomaculaceae</taxon>
        <taxon>Desulfotomaculum</taxon>
    </lineage>
</organism>
<dbReference type="InterPro" id="IPR020557">
    <property type="entry name" value="Fumarate_lyase_CS"/>
</dbReference>
<dbReference type="Pfam" id="PF00206">
    <property type="entry name" value="Lyase_1"/>
    <property type="match status" value="1"/>
</dbReference>
<evidence type="ECO:0000256" key="5">
    <source>
        <dbReference type="ARBA" id="ARBA00017058"/>
    </source>
</evidence>
<dbReference type="SMART" id="SM00998">
    <property type="entry name" value="ADSL_C"/>
    <property type="match status" value="1"/>
</dbReference>
<dbReference type="InterPro" id="IPR024083">
    <property type="entry name" value="Fumarase/histidase_N"/>
</dbReference>
<dbReference type="PANTHER" id="PTHR43172">
    <property type="entry name" value="ADENYLOSUCCINATE LYASE"/>
    <property type="match status" value="1"/>
</dbReference>
<dbReference type="PANTHER" id="PTHR43172:SF1">
    <property type="entry name" value="ADENYLOSUCCINATE LYASE"/>
    <property type="match status" value="1"/>
</dbReference>
<evidence type="ECO:0000256" key="8">
    <source>
        <dbReference type="ARBA" id="ARBA00023239"/>
    </source>
</evidence>
<dbReference type="PRINTS" id="PR00149">
    <property type="entry name" value="FUMRATELYASE"/>
</dbReference>
<dbReference type="InterPro" id="IPR000362">
    <property type="entry name" value="Fumarate_lyase_fam"/>
</dbReference>
<evidence type="ECO:0000256" key="3">
    <source>
        <dbReference type="ARBA" id="ARBA00008273"/>
    </source>
</evidence>
<comment type="catalytic activity">
    <reaction evidence="11">
        <text>N(6)-(1,2-dicarboxyethyl)-AMP = fumarate + AMP</text>
        <dbReference type="Rhea" id="RHEA:16853"/>
        <dbReference type="ChEBI" id="CHEBI:29806"/>
        <dbReference type="ChEBI" id="CHEBI:57567"/>
        <dbReference type="ChEBI" id="CHEBI:456215"/>
        <dbReference type="EC" id="4.3.2.2"/>
    </reaction>
    <physiologicalReaction direction="left-to-right" evidence="11">
        <dbReference type="Rhea" id="RHEA:16854"/>
    </physiologicalReaction>
</comment>
<dbReference type="FunFam" id="1.20.200.10:FF:000008">
    <property type="entry name" value="Adenylosuccinate lyase"/>
    <property type="match status" value="1"/>
</dbReference>
<dbReference type="GO" id="GO:0005829">
    <property type="term" value="C:cytosol"/>
    <property type="evidence" value="ECO:0007669"/>
    <property type="project" value="TreeGrafter"/>
</dbReference>
<comment type="pathway">
    <text evidence="2 13">Purine metabolism; AMP biosynthesis via de novo pathway; AMP from IMP: step 2/2.</text>
</comment>
<dbReference type="PROSITE" id="PS00163">
    <property type="entry name" value="FUMARATE_LYASES"/>
    <property type="match status" value="1"/>
</dbReference>
<dbReference type="InterPro" id="IPR022761">
    <property type="entry name" value="Fumarate_lyase_N"/>
</dbReference>
<name>A0A1B7LC75_9FIRM</name>
<keyword evidence="7 13" id="KW-0658">Purine biosynthesis</keyword>